<keyword evidence="5" id="KW-0964">Secreted</keyword>
<keyword evidence="6" id="KW-0732">Signal</keyword>
<dbReference type="FunFam" id="2.60.40.1180:FF:000089">
    <property type="entry name" value="Alpha-glucosidase B"/>
    <property type="match status" value="1"/>
</dbReference>
<dbReference type="GO" id="GO:0005975">
    <property type="term" value="P:carbohydrate metabolic process"/>
    <property type="evidence" value="ECO:0007669"/>
    <property type="project" value="InterPro"/>
</dbReference>
<keyword evidence="12" id="KW-0812">Transmembrane</keyword>
<feature type="transmembrane region" description="Helical" evidence="12">
    <location>
        <begin position="51"/>
        <end position="71"/>
    </location>
</feature>
<evidence type="ECO:0000256" key="1">
    <source>
        <dbReference type="ARBA" id="ARBA00001657"/>
    </source>
</evidence>
<feature type="domain" description="Glycoside hydrolase family 31 TIM barrel" evidence="13">
    <location>
        <begin position="575"/>
        <end position="1037"/>
    </location>
</feature>
<feature type="domain" description="Glycosyl hydrolase family 31 C-terminal" evidence="15">
    <location>
        <begin position="1045"/>
        <end position="1131"/>
    </location>
</feature>
<evidence type="ECO:0000259" key="15">
    <source>
        <dbReference type="Pfam" id="PF21365"/>
    </source>
</evidence>
<feature type="transmembrane region" description="Helical" evidence="12">
    <location>
        <begin position="78"/>
        <end position="96"/>
    </location>
</feature>
<evidence type="ECO:0000259" key="14">
    <source>
        <dbReference type="Pfam" id="PF13802"/>
    </source>
</evidence>
<dbReference type="GO" id="GO:0004558">
    <property type="term" value="F:alpha-1,4-glucosidase activity"/>
    <property type="evidence" value="ECO:0007669"/>
    <property type="project" value="UniProtKB-EC"/>
</dbReference>
<feature type="transmembrane region" description="Helical" evidence="12">
    <location>
        <begin position="194"/>
        <end position="214"/>
    </location>
</feature>
<dbReference type="PROSITE" id="PS00129">
    <property type="entry name" value="GLYCOSYL_HYDROL_F31_1"/>
    <property type="match status" value="1"/>
</dbReference>
<dbReference type="InterPro" id="IPR030458">
    <property type="entry name" value="Glyco_hydro_31_AS"/>
</dbReference>
<keyword evidence="12" id="KW-1133">Transmembrane helix</keyword>
<comment type="catalytic activity">
    <reaction evidence="1">
        <text>Hydrolysis of terminal, non-reducing (1-&gt;4)-linked alpha-D-glucose residues with release of alpha-D-glucose.</text>
        <dbReference type="EC" id="3.2.1.20"/>
    </reaction>
</comment>
<evidence type="ECO:0000256" key="11">
    <source>
        <dbReference type="SAM" id="MobiDB-lite"/>
    </source>
</evidence>
<dbReference type="GO" id="GO:0005576">
    <property type="term" value="C:extracellular region"/>
    <property type="evidence" value="ECO:0007669"/>
    <property type="project" value="UniProtKB-SubCell"/>
</dbReference>
<feature type="domain" description="Glycoside hydrolase family 31 N-terminal" evidence="14">
    <location>
        <begin position="421"/>
        <end position="528"/>
    </location>
</feature>
<dbReference type="CDD" id="cd14752">
    <property type="entry name" value="GH31_N"/>
    <property type="match status" value="1"/>
</dbReference>
<dbReference type="PANTHER" id="PTHR22762:SF67">
    <property type="entry name" value="ALPHA_BETA-GLUCOSIDASE AGDC-RELATED"/>
    <property type="match status" value="1"/>
</dbReference>
<evidence type="ECO:0000256" key="12">
    <source>
        <dbReference type="SAM" id="Phobius"/>
    </source>
</evidence>
<evidence type="ECO:0000256" key="8">
    <source>
        <dbReference type="ARBA" id="ARBA00023180"/>
    </source>
</evidence>
<evidence type="ECO:0000256" key="3">
    <source>
        <dbReference type="ARBA" id="ARBA00012741"/>
    </source>
</evidence>
<dbReference type="Proteomes" id="UP000693738">
    <property type="component" value="Unassembled WGS sequence"/>
</dbReference>
<dbReference type="EC" id="3.2.1.20" evidence="3"/>
<comment type="subcellular location">
    <subcellularLocation>
        <location evidence="2">Secreted</location>
    </subcellularLocation>
</comment>
<reference evidence="16" key="1">
    <citation type="submission" date="2021-05" db="EMBL/GenBank/DDBJ databases">
        <authorList>
            <person name="Khan N."/>
        </authorList>
    </citation>
    <scope>NUCLEOTIDE SEQUENCE</scope>
</reference>
<proteinExistence type="predicted"/>
<name>A0A8J2NGE2_FUSEQ</name>
<keyword evidence="9" id="KW-0119">Carbohydrate metabolism</keyword>
<dbReference type="AlphaFoldDB" id="A0A8J2NGE2"/>
<gene>
    <name evidence="16" type="ORF">FEQUK3_LOCUS10091</name>
</gene>
<evidence type="ECO:0000256" key="9">
    <source>
        <dbReference type="ARBA" id="ARBA00023277"/>
    </source>
</evidence>
<keyword evidence="10" id="KW-0326">Glycosidase</keyword>
<dbReference type="PANTHER" id="PTHR22762">
    <property type="entry name" value="ALPHA-GLUCOSIDASE"/>
    <property type="match status" value="1"/>
</dbReference>
<evidence type="ECO:0000313" key="16">
    <source>
        <dbReference type="EMBL" id="CAG7564383.1"/>
    </source>
</evidence>
<dbReference type="Pfam" id="PF13802">
    <property type="entry name" value="Gal_mutarotas_2"/>
    <property type="match status" value="1"/>
</dbReference>
<evidence type="ECO:0000256" key="5">
    <source>
        <dbReference type="ARBA" id="ARBA00022525"/>
    </source>
</evidence>
<dbReference type="EMBL" id="CAJSTJ010000165">
    <property type="protein sequence ID" value="CAG7564383.1"/>
    <property type="molecule type" value="Genomic_DNA"/>
</dbReference>
<dbReference type="Pfam" id="PF21365">
    <property type="entry name" value="Glyco_hydro_31_3rd"/>
    <property type="match status" value="1"/>
</dbReference>
<protein>
    <recommendedName>
        <fullName evidence="4">Probable alpha/beta-glucosidase agdC</fullName>
        <ecNumber evidence="3">3.2.1.20</ecNumber>
    </recommendedName>
</protein>
<accession>A0A8J2NGE2</accession>
<evidence type="ECO:0000256" key="4">
    <source>
        <dbReference type="ARBA" id="ARBA00014002"/>
    </source>
</evidence>
<evidence type="ECO:0000259" key="13">
    <source>
        <dbReference type="Pfam" id="PF01055"/>
    </source>
</evidence>
<dbReference type="InterPro" id="IPR025887">
    <property type="entry name" value="Glyco_hydro_31_N_dom"/>
</dbReference>
<feature type="region of interest" description="Disordered" evidence="11">
    <location>
        <begin position="743"/>
        <end position="813"/>
    </location>
</feature>
<evidence type="ECO:0000313" key="17">
    <source>
        <dbReference type="Proteomes" id="UP000693738"/>
    </source>
</evidence>
<comment type="caution">
    <text evidence="16">The sequence shown here is derived from an EMBL/GenBank/DDBJ whole genome shotgun (WGS) entry which is preliminary data.</text>
</comment>
<dbReference type="InterPro" id="IPR048395">
    <property type="entry name" value="Glyco_hydro_31_C"/>
</dbReference>
<dbReference type="CDD" id="cd06602">
    <property type="entry name" value="GH31_MGAM_SI_GAA"/>
    <property type="match status" value="1"/>
</dbReference>
<organism evidence="16 17">
    <name type="scientific">Fusarium equiseti</name>
    <name type="common">Fusarium scirpi</name>
    <dbReference type="NCBI Taxonomy" id="61235"/>
    <lineage>
        <taxon>Eukaryota</taxon>
        <taxon>Fungi</taxon>
        <taxon>Dikarya</taxon>
        <taxon>Ascomycota</taxon>
        <taxon>Pezizomycotina</taxon>
        <taxon>Sordariomycetes</taxon>
        <taxon>Hypocreomycetidae</taxon>
        <taxon>Hypocreales</taxon>
        <taxon>Nectriaceae</taxon>
        <taxon>Fusarium</taxon>
        <taxon>Fusarium incarnatum-equiseti species complex</taxon>
    </lineage>
</organism>
<feature type="transmembrane region" description="Helical" evidence="12">
    <location>
        <begin position="12"/>
        <end position="31"/>
    </location>
</feature>
<evidence type="ECO:0000256" key="6">
    <source>
        <dbReference type="ARBA" id="ARBA00022729"/>
    </source>
</evidence>
<evidence type="ECO:0000256" key="7">
    <source>
        <dbReference type="ARBA" id="ARBA00022801"/>
    </source>
</evidence>
<feature type="transmembrane region" description="Helical" evidence="12">
    <location>
        <begin position="270"/>
        <end position="288"/>
    </location>
</feature>
<sequence>MAAGSTLVDLQEAQAVFLALYSAATIVTFSGSPSTGLGNITSLLSWITNNLVLRGMVTAGMYPLLFVQLILHKTRARDWYTLFLVVLNWILILVVTQPQVVDTASLANHLKTSNNFLRCGGNAGPKAYCQTFNTKNVNITGQYSDNDLFPQSNGGLSPFDSNNTNTDLRPEGDNPGYLDRDANSFFKISSNTQAPIHIIVAFLILDWIIVMVNIQYQALWISMEILAVAMGIIGVQEFCTEFCTFLDVLRSGTEGKDSNIHKSNWSFGQLVAACVWFPVILKFLSLVIDSNNFIMFLKKLLPVLALTGTALSQSKEGVEALDPPRRDLFEKDLSKCPGYKATSHRSTKSGFYADLSLAGQACDVFGVDLPELKLEVEYQTNDRLHVKILDTNNTVYQVPDDVFPRPGLGQWASPENSKLKFDFVADPFSFTVSRRDSGEVLFDTSGSDLVFESQYVYLKTKLPKNPHLYGLGEHSDPFMLNSTNYTRTIYTRDSYGTPKGQNLYGAHPIYFDHRENGTHGVFLLNSNGMDVFIDKKDDQQFLEYNIIGGVLDFYFIAGPGPKEVAKQYAEITTLPLMTPYWGLGFHQCRYGYRDVYEVAAVVANYSAAGIPLEVMWTDIDYMDRRRIFTIDPERFPADKYKDLVDTIHSRDQKYIVMVDPAVYDMESNPALDSGREYDTFIKEPNGTDYRGVVWAGPSVFPDWFNPKSQQYWNELFINFFDGEHGPDIDGLWIDMNEPANFFNRPYPGNNTTPENFAKVDGDPPKPPPVRDGPPARIPGFPDSLQPPSSRSERGEVIPLTQTPVSKRSVSRRNRGVGNWAIKKTWGQNKYGRPGSSWQNGRSTGSGCGPDECKGLPNRKLIQPPYMIQNGAGPTLADGTTDTDLVQSGDYLQYDTHNLYGAMMSTHSHNAMRARRPDKRALVITRSTFAGSGKDVSHWLGDNLSIWDQYRFSIGQVLQFASIYQVPVVGPDVCGFGGNVTETLCARWATLGSFYTFFRNHNEITAASQEFYRWPKVAEAARNGINIRYQLLDYIYTAIYKQNQTGTPTLNPLFFNYPNDKNTYSIDHQFFYGDGILVSPVTKENSTELEYYLPDDIFYEWSTGKPVRGEGAYKSAEVELTDIMVHYKGGIIYPQRVESANTTTALRKKGFNLVIAPGLDGEASGSLYLDDGESVVQDAVSEIDFAYTKGKLSMTGSFEYDAGVKIETITVLGVEKKPEGTDHAEYDEENKKLTFVADVPLKKKCHVDLF</sequence>
<evidence type="ECO:0000256" key="2">
    <source>
        <dbReference type="ARBA" id="ARBA00004613"/>
    </source>
</evidence>
<evidence type="ECO:0000256" key="10">
    <source>
        <dbReference type="ARBA" id="ARBA00023295"/>
    </source>
</evidence>
<keyword evidence="12" id="KW-0472">Membrane</keyword>
<dbReference type="Pfam" id="PF01055">
    <property type="entry name" value="Glyco_hydro_31_2nd"/>
    <property type="match status" value="1"/>
</dbReference>
<keyword evidence="7" id="KW-0378">Hydrolase</keyword>
<keyword evidence="8" id="KW-0325">Glycoprotein</keyword>
<dbReference type="InterPro" id="IPR000322">
    <property type="entry name" value="Glyco_hydro_31_TIM"/>
</dbReference>